<reference evidence="9 10" key="1">
    <citation type="journal article" date="2013" name="PLoS ONE">
        <title>Genomic and secretomic analyses reveal unique features of the lignocellulolytic enzyme system of Penicillium decumbens.</title>
        <authorList>
            <person name="Liu G."/>
            <person name="Zhang L."/>
            <person name="Wei X."/>
            <person name="Zou G."/>
            <person name="Qin Y."/>
            <person name="Ma L."/>
            <person name="Li J."/>
            <person name="Zheng H."/>
            <person name="Wang S."/>
            <person name="Wang C."/>
            <person name="Xun L."/>
            <person name="Zhao G.-P."/>
            <person name="Zhou Z."/>
            <person name="Qu Y."/>
        </authorList>
    </citation>
    <scope>NUCLEOTIDE SEQUENCE [LARGE SCALE GENOMIC DNA]</scope>
    <source>
        <strain evidence="10">114-2 / CGMCC 5302</strain>
    </source>
</reference>
<dbReference type="EMBL" id="KB644415">
    <property type="protein sequence ID" value="EPS34360.1"/>
    <property type="molecule type" value="Genomic_DNA"/>
</dbReference>
<feature type="region of interest" description="Disordered" evidence="6">
    <location>
        <begin position="303"/>
        <end position="332"/>
    </location>
</feature>
<gene>
    <name evidence="9" type="ORF">PDE_09324</name>
</gene>
<dbReference type="GO" id="GO:0016020">
    <property type="term" value="C:membrane"/>
    <property type="evidence" value="ECO:0007669"/>
    <property type="project" value="UniProtKB-SubCell"/>
</dbReference>
<evidence type="ECO:0000256" key="2">
    <source>
        <dbReference type="ARBA" id="ARBA00022692"/>
    </source>
</evidence>
<feature type="transmembrane region" description="Helical" evidence="7">
    <location>
        <begin position="190"/>
        <end position="212"/>
    </location>
</feature>
<keyword evidence="3 7" id="KW-1133">Transmembrane helix</keyword>
<evidence type="ECO:0000313" key="9">
    <source>
        <dbReference type="EMBL" id="EPS34360.1"/>
    </source>
</evidence>
<feature type="transmembrane region" description="Helical" evidence="7">
    <location>
        <begin position="260"/>
        <end position="284"/>
    </location>
</feature>
<dbReference type="InterPro" id="IPR049326">
    <property type="entry name" value="Rhodopsin_dom_fungi"/>
</dbReference>
<dbReference type="Pfam" id="PF20684">
    <property type="entry name" value="Fung_rhodopsin"/>
    <property type="match status" value="1"/>
</dbReference>
<evidence type="ECO:0000256" key="7">
    <source>
        <dbReference type="SAM" id="Phobius"/>
    </source>
</evidence>
<dbReference type="STRING" id="933388.S7ZUJ2"/>
<feature type="transmembrane region" description="Helical" evidence="7">
    <location>
        <begin position="224"/>
        <end position="248"/>
    </location>
</feature>
<evidence type="ECO:0000256" key="3">
    <source>
        <dbReference type="ARBA" id="ARBA00022989"/>
    </source>
</evidence>
<feature type="region of interest" description="Disordered" evidence="6">
    <location>
        <begin position="364"/>
        <end position="414"/>
    </location>
</feature>
<comment type="subcellular location">
    <subcellularLocation>
        <location evidence="1">Membrane</location>
        <topology evidence="1">Multi-pass membrane protein</topology>
    </subcellularLocation>
</comment>
<name>S7ZUJ2_PENO1</name>
<feature type="domain" description="Rhodopsin" evidence="8">
    <location>
        <begin position="44"/>
        <end position="289"/>
    </location>
</feature>
<proteinExistence type="inferred from homology"/>
<dbReference type="PANTHER" id="PTHR33048:SF129">
    <property type="entry name" value="INTEGRAL MEMBRANE PROTEIN-RELATED"/>
    <property type="match status" value="1"/>
</dbReference>
<dbReference type="PANTHER" id="PTHR33048">
    <property type="entry name" value="PTH11-LIKE INTEGRAL MEMBRANE PROTEIN (AFU_ORTHOLOGUE AFUA_5G11245)"/>
    <property type="match status" value="1"/>
</dbReference>
<dbReference type="PhylomeDB" id="S7ZUJ2"/>
<feature type="transmembrane region" description="Helical" evidence="7">
    <location>
        <begin position="60"/>
        <end position="86"/>
    </location>
</feature>
<organism evidence="9 10">
    <name type="scientific">Penicillium oxalicum (strain 114-2 / CGMCC 5302)</name>
    <name type="common">Penicillium decumbens</name>
    <dbReference type="NCBI Taxonomy" id="933388"/>
    <lineage>
        <taxon>Eukaryota</taxon>
        <taxon>Fungi</taxon>
        <taxon>Dikarya</taxon>
        <taxon>Ascomycota</taxon>
        <taxon>Pezizomycotina</taxon>
        <taxon>Eurotiomycetes</taxon>
        <taxon>Eurotiomycetidae</taxon>
        <taxon>Eurotiales</taxon>
        <taxon>Aspergillaceae</taxon>
        <taxon>Penicillium</taxon>
    </lineage>
</organism>
<comment type="similarity">
    <text evidence="5">Belongs to the SAT4 family.</text>
</comment>
<feature type="compositionally biased region" description="Basic and acidic residues" evidence="6">
    <location>
        <begin position="405"/>
        <end position="414"/>
    </location>
</feature>
<evidence type="ECO:0000256" key="4">
    <source>
        <dbReference type="ARBA" id="ARBA00023136"/>
    </source>
</evidence>
<feature type="transmembrane region" description="Helical" evidence="7">
    <location>
        <begin position="139"/>
        <end position="165"/>
    </location>
</feature>
<evidence type="ECO:0000259" key="8">
    <source>
        <dbReference type="Pfam" id="PF20684"/>
    </source>
</evidence>
<dbReference type="OrthoDB" id="4525788at2759"/>
<protein>
    <recommendedName>
        <fullName evidence="8">Rhodopsin domain-containing protein</fullName>
    </recommendedName>
</protein>
<accession>S7ZUJ2</accession>
<keyword evidence="10" id="KW-1185">Reference proteome</keyword>
<dbReference type="AlphaFoldDB" id="S7ZUJ2"/>
<keyword evidence="2 7" id="KW-0812">Transmembrane</keyword>
<dbReference type="HOGENOM" id="CLU_028200_25_4_1"/>
<evidence type="ECO:0000256" key="5">
    <source>
        <dbReference type="ARBA" id="ARBA00038359"/>
    </source>
</evidence>
<sequence>MKLPPPAVMATWPTPNYIDPVTRGHGVLYVNVIFTSLALLVVALRLYTRFRITCSAGVDDALIVIGLAFTIAMVAVTSLATETWGWNRHVWDVPPTWLPTVQKLNIVFQIMFSWASSVTKISLLWFCRRLLGAGKGNFVWYNWAFIGSMVVVAVTCLAFTLTSIFQCRPIKAYWTVSPAFPHTCIDEGNLLFAASVINIFTDFLATAIPIPLIWSLKLPTRQRLAVISIFGLGIMVNVAGSFRTVYVWESMVVGWDRTWLSWPILIAASVEINLGLICSSAPALRPLVAAFLPRLLGSSRHYNTSNARSRSQKPWTSTARSQQHLTGRGQASQDVDLDNDRFEIMRTVEMETWSESRIPHHENIGHTFDIGTEGRARSPNTSLDLKNGPAVFSSAASDKSSSTLSRDEAFYGRR</sequence>
<feature type="transmembrane region" description="Helical" evidence="7">
    <location>
        <begin position="106"/>
        <end position="127"/>
    </location>
</feature>
<evidence type="ECO:0000256" key="1">
    <source>
        <dbReference type="ARBA" id="ARBA00004141"/>
    </source>
</evidence>
<evidence type="ECO:0000256" key="6">
    <source>
        <dbReference type="SAM" id="MobiDB-lite"/>
    </source>
</evidence>
<dbReference type="eggNOG" id="ENOG502SMK9">
    <property type="taxonomic scope" value="Eukaryota"/>
</dbReference>
<feature type="transmembrane region" description="Helical" evidence="7">
    <location>
        <begin position="27"/>
        <end position="48"/>
    </location>
</feature>
<evidence type="ECO:0000313" key="10">
    <source>
        <dbReference type="Proteomes" id="UP000019376"/>
    </source>
</evidence>
<keyword evidence="4 7" id="KW-0472">Membrane</keyword>
<dbReference type="Proteomes" id="UP000019376">
    <property type="component" value="Unassembled WGS sequence"/>
</dbReference>
<feature type="compositionally biased region" description="Low complexity" evidence="6">
    <location>
        <begin position="390"/>
        <end position="404"/>
    </location>
</feature>
<dbReference type="InterPro" id="IPR052337">
    <property type="entry name" value="SAT4-like"/>
</dbReference>